<reference evidence="2" key="1">
    <citation type="journal article" date="2015" name="Sci. Rep.">
        <title>Tissue- and time-dependent transcription in Ixodes ricinus salivary glands and midguts when blood feeding on the vertebrate host.</title>
        <authorList>
            <person name="Kotsyfakis M."/>
            <person name="Schwarz A."/>
            <person name="Erhart J."/>
            <person name="Ribeiro J.M."/>
        </authorList>
    </citation>
    <scope>NUCLEOTIDE SEQUENCE</scope>
    <source>
        <tissue evidence="2">Salivary gland and midgut</tissue>
    </source>
</reference>
<feature type="region of interest" description="Disordered" evidence="1">
    <location>
        <begin position="1"/>
        <end position="72"/>
    </location>
</feature>
<feature type="region of interest" description="Disordered" evidence="1">
    <location>
        <begin position="181"/>
        <end position="250"/>
    </location>
</feature>
<dbReference type="AlphaFoldDB" id="V5HD68"/>
<accession>V5HD68</accession>
<evidence type="ECO:0000313" key="2">
    <source>
        <dbReference type="EMBL" id="JAB81460.1"/>
    </source>
</evidence>
<evidence type="ECO:0000256" key="1">
    <source>
        <dbReference type="SAM" id="MobiDB-lite"/>
    </source>
</evidence>
<proteinExistence type="evidence at transcript level"/>
<name>V5HD68_IXORI</name>
<dbReference type="EMBL" id="GANP01003008">
    <property type="protein sequence ID" value="JAB81460.1"/>
    <property type="molecule type" value="mRNA"/>
</dbReference>
<feature type="region of interest" description="Disordered" evidence="1">
    <location>
        <begin position="118"/>
        <end position="154"/>
    </location>
</feature>
<feature type="compositionally biased region" description="Polar residues" evidence="1">
    <location>
        <begin position="232"/>
        <end position="243"/>
    </location>
</feature>
<feature type="compositionally biased region" description="Gly residues" evidence="1">
    <location>
        <begin position="1"/>
        <end position="10"/>
    </location>
</feature>
<feature type="compositionally biased region" description="Low complexity" evidence="1">
    <location>
        <begin position="14"/>
        <end position="26"/>
    </location>
</feature>
<protein>
    <submittedName>
        <fullName evidence="2">Uncharacterized protein</fullName>
    </submittedName>
</protein>
<feature type="compositionally biased region" description="Low complexity" evidence="1">
    <location>
        <begin position="62"/>
        <end position="72"/>
    </location>
</feature>
<feature type="non-terminal residue" evidence="2">
    <location>
        <position position="1"/>
    </location>
</feature>
<feature type="compositionally biased region" description="Gly residues" evidence="1">
    <location>
        <begin position="31"/>
        <end position="40"/>
    </location>
</feature>
<sequence length="250" mass="26124">GFPGLQGGALTGDEAPAAAEGVGPAPEGEPPEGGGTGGRVHGGRPRPPPGHYQDGAHGGRGAAPSPGSGPLQREQRVLERLRLLVLGLLELQFGRRRQRGLFELKLVGGQVSLSRCGIRRPPRATRGGPPWWRQRRWATSSQPEGPRRAAGADFQGQGAPTVWTTASRAQQGLFPAWPGQAWAGAGGSGRGPLSPSRLFRSPQGAGRGLRGVRQRGPLQGTADPEPRRFCRTQAQGGTRNGQDGNALHAS</sequence>
<organism evidence="2">
    <name type="scientific">Ixodes ricinus</name>
    <name type="common">Common tick</name>
    <name type="synonym">Acarus ricinus</name>
    <dbReference type="NCBI Taxonomy" id="34613"/>
    <lineage>
        <taxon>Eukaryota</taxon>
        <taxon>Metazoa</taxon>
        <taxon>Ecdysozoa</taxon>
        <taxon>Arthropoda</taxon>
        <taxon>Chelicerata</taxon>
        <taxon>Arachnida</taxon>
        <taxon>Acari</taxon>
        <taxon>Parasitiformes</taxon>
        <taxon>Ixodida</taxon>
        <taxon>Ixodoidea</taxon>
        <taxon>Ixodidae</taxon>
        <taxon>Ixodinae</taxon>
        <taxon>Ixodes</taxon>
    </lineage>
</organism>